<dbReference type="STRING" id="1754191.A0A1Y1V8D4"/>
<reference evidence="1 2" key="1">
    <citation type="submission" date="2016-08" db="EMBL/GenBank/DDBJ databases">
        <title>Genomes of anaerobic fungi encode conserved fungal cellulosomes for biomass hydrolysis.</title>
        <authorList>
            <consortium name="DOE Joint Genome Institute"/>
            <person name="Haitjema C.H."/>
            <person name="Gilmore S.P."/>
            <person name="Henske J.K."/>
            <person name="Solomon K.V."/>
            <person name="De Groot R."/>
            <person name="Kuo A."/>
            <person name="Mondo S.J."/>
            <person name="Salamov A.A."/>
            <person name="Labutti K."/>
            <person name="Zhao Z."/>
            <person name="Chiniquy J."/>
            <person name="Barry K."/>
            <person name="Brewer H.M."/>
            <person name="Purvine S.O."/>
            <person name="Wright A.T."/>
            <person name="Boxma B."/>
            <person name="Van Alen T."/>
            <person name="Hackstein J.H."/>
            <person name="Baker S.E."/>
            <person name="Grigoriev I.V."/>
            <person name="O'Malley M.A."/>
        </authorList>
    </citation>
    <scope>NUCLEOTIDE SEQUENCE [LARGE SCALE GENOMIC DNA]</scope>
    <source>
        <strain evidence="2">finn</strain>
    </source>
</reference>
<reference evidence="1 2" key="2">
    <citation type="submission" date="2016-08" db="EMBL/GenBank/DDBJ databases">
        <title>Pervasive Adenine N6-methylation of Active Genes in Fungi.</title>
        <authorList>
            <consortium name="DOE Joint Genome Institute"/>
            <person name="Mondo S.J."/>
            <person name="Dannebaum R.O."/>
            <person name="Kuo R.C."/>
            <person name="Labutti K."/>
            <person name="Haridas S."/>
            <person name="Kuo A."/>
            <person name="Salamov A."/>
            <person name="Ahrendt S.R."/>
            <person name="Lipzen A."/>
            <person name="Sullivan W."/>
            <person name="Andreopoulos W.B."/>
            <person name="Clum A."/>
            <person name="Lindquist E."/>
            <person name="Daum C."/>
            <person name="Ramamoorthy G.K."/>
            <person name="Gryganskyi A."/>
            <person name="Culley D."/>
            <person name="Magnuson J.K."/>
            <person name="James T.Y."/>
            <person name="O'Malley M.A."/>
            <person name="Stajich J.E."/>
            <person name="Spatafora J.W."/>
            <person name="Visel A."/>
            <person name="Grigoriev I.V."/>
        </authorList>
    </citation>
    <scope>NUCLEOTIDE SEQUENCE [LARGE SCALE GENOMIC DNA]</scope>
    <source>
        <strain evidence="2">finn</strain>
    </source>
</reference>
<proteinExistence type="predicted"/>
<dbReference type="Proteomes" id="UP000193719">
    <property type="component" value="Unassembled WGS sequence"/>
</dbReference>
<accession>A0A1Y1V8D4</accession>
<comment type="caution">
    <text evidence="1">The sequence shown here is derived from an EMBL/GenBank/DDBJ whole genome shotgun (WGS) entry which is preliminary data.</text>
</comment>
<dbReference type="AlphaFoldDB" id="A0A1Y1V8D4"/>
<evidence type="ECO:0000313" key="2">
    <source>
        <dbReference type="Proteomes" id="UP000193719"/>
    </source>
</evidence>
<dbReference type="OrthoDB" id="425925at2759"/>
<evidence type="ECO:0000313" key="1">
    <source>
        <dbReference type="EMBL" id="ORX49671.1"/>
    </source>
</evidence>
<dbReference type="EMBL" id="MCFH01000023">
    <property type="protein sequence ID" value="ORX49671.1"/>
    <property type="molecule type" value="Genomic_DNA"/>
</dbReference>
<sequence>MLIRHGEKISDASSNLAPRGKARANCLINIFGNNGTYATPQKIYAQSPTEKKQSTRPRDTVIPLSKELGLDVDLSYTSGQIKKLTKNIVNTFEKVVLVSWSNDNLPEIARKFGIENPPEWDSNVFDDIWMIYDNDLPSYYNINGMNKRDTYNGNEGYSMEIVKQNIEECINENIKNISQYPSSNVI</sequence>
<name>A0A1Y1V8D4_9FUNG</name>
<organism evidence="1 2">
    <name type="scientific">Piromyces finnis</name>
    <dbReference type="NCBI Taxonomy" id="1754191"/>
    <lineage>
        <taxon>Eukaryota</taxon>
        <taxon>Fungi</taxon>
        <taxon>Fungi incertae sedis</taxon>
        <taxon>Chytridiomycota</taxon>
        <taxon>Chytridiomycota incertae sedis</taxon>
        <taxon>Neocallimastigomycetes</taxon>
        <taxon>Neocallimastigales</taxon>
        <taxon>Neocallimastigaceae</taxon>
        <taxon>Piromyces</taxon>
    </lineage>
</organism>
<feature type="non-terminal residue" evidence="1">
    <location>
        <position position="186"/>
    </location>
</feature>
<gene>
    <name evidence="1" type="ORF">BCR36DRAFT_583740</name>
</gene>
<evidence type="ECO:0008006" key="3">
    <source>
        <dbReference type="Google" id="ProtNLM"/>
    </source>
</evidence>
<protein>
    <recommendedName>
        <fullName evidence="3">Phosphoglycerate mutase-like protein</fullName>
    </recommendedName>
</protein>
<keyword evidence="2" id="KW-1185">Reference proteome</keyword>